<feature type="region of interest" description="Disordered" evidence="1">
    <location>
        <begin position="187"/>
        <end position="215"/>
    </location>
</feature>
<evidence type="ECO:0000256" key="1">
    <source>
        <dbReference type="SAM" id="MobiDB-lite"/>
    </source>
</evidence>
<gene>
    <name evidence="2" type="ORF">RJ639_039944</name>
</gene>
<dbReference type="Proteomes" id="UP001188597">
    <property type="component" value="Unassembled WGS sequence"/>
</dbReference>
<evidence type="ECO:0000313" key="2">
    <source>
        <dbReference type="EMBL" id="KAK3028601.1"/>
    </source>
</evidence>
<keyword evidence="3" id="KW-1185">Reference proteome</keyword>
<accession>A0AA88WIS8</accession>
<sequence length="276" mass="30661">MDMECSKIMIKGDDKEMALKFNTDMECSKIMIEGDNKEMALKLNMDMECSKTISQEIIKKLRQSQKTRHHFLPETKLSARNVNGLHIRLLNLLLWNSDCQHAVLHGGLHLIHLGILRQPEPAEEPPAAPLHAAPPLVLLFLLLVPLSADLEHSAFLDLHLHLLLLQTRQSILVLATAAVSLASSDRGAERAPPVKGKSWNGSHTSRENGSKMLPRRPPKKLLGISEIFLCFANGESGYLEDGFGICSDHFLCFGLNVKGEEGIYMEGEGQFGLQEL</sequence>
<protein>
    <submittedName>
        <fullName evidence="2">Uncharacterized protein</fullName>
    </submittedName>
</protein>
<comment type="caution">
    <text evidence="2">The sequence shown here is derived from an EMBL/GenBank/DDBJ whole genome shotgun (WGS) entry which is preliminary data.</text>
</comment>
<name>A0AA88WIS8_9ASTE</name>
<evidence type="ECO:0000313" key="3">
    <source>
        <dbReference type="Proteomes" id="UP001188597"/>
    </source>
</evidence>
<organism evidence="2 3">
    <name type="scientific">Escallonia herrerae</name>
    <dbReference type="NCBI Taxonomy" id="1293975"/>
    <lineage>
        <taxon>Eukaryota</taxon>
        <taxon>Viridiplantae</taxon>
        <taxon>Streptophyta</taxon>
        <taxon>Embryophyta</taxon>
        <taxon>Tracheophyta</taxon>
        <taxon>Spermatophyta</taxon>
        <taxon>Magnoliopsida</taxon>
        <taxon>eudicotyledons</taxon>
        <taxon>Gunneridae</taxon>
        <taxon>Pentapetalae</taxon>
        <taxon>asterids</taxon>
        <taxon>campanulids</taxon>
        <taxon>Escalloniales</taxon>
        <taxon>Escalloniaceae</taxon>
        <taxon>Escallonia</taxon>
    </lineage>
</organism>
<reference evidence="2" key="1">
    <citation type="submission" date="2022-12" db="EMBL/GenBank/DDBJ databases">
        <title>Draft genome assemblies for two species of Escallonia (Escalloniales).</title>
        <authorList>
            <person name="Chanderbali A."/>
            <person name="Dervinis C."/>
            <person name="Anghel I."/>
            <person name="Soltis D."/>
            <person name="Soltis P."/>
            <person name="Zapata F."/>
        </authorList>
    </citation>
    <scope>NUCLEOTIDE SEQUENCE</scope>
    <source>
        <strain evidence="2">UCBG64.0493</strain>
        <tissue evidence="2">Leaf</tissue>
    </source>
</reference>
<dbReference type="AlphaFoldDB" id="A0AA88WIS8"/>
<proteinExistence type="predicted"/>
<dbReference type="EMBL" id="JAVXUP010000411">
    <property type="protein sequence ID" value="KAK3028601.1"/>
    <property type="molecule type" value="Genomic_DNA"/>
</dbReference>